<keyword evidence="2" id="KW-0472">Membrane</keyword>
<gene>
    <name evidence="4" type="ORF">DM01DRAFT_1020019</name>
</gene>
<sequence>MLVLLQLLLVMATMAAMAKTMEVAVARLLVPLLVPLLVVWVKCQNCRKKNSVSTFFLFLVGLALIGGLVTWLNRRGGCTSRTKRRHIDNFDDFATGGDDLPNENLAGMAAMGASPASPFQRRLVPPTGQQQNGSYMNLGDEDYGSETSGMVNPAYSQPYGYPAHGDYYNQQPAMEMAPAWQQSQDVVDQQQHMPYDPAYPSPAMSQMKPDTVDHHKPHEV</sequence>
<dbReference type="OrthoDB" id="2290081at2759"/>
<feature type="signal peptide" evidence="3">
    <location>
        <begin position="1"/>
        <end position="18"/>
    </location>
</feature>
<organism evidence="4 5">
    <name type="scientific">Hesseltinella vesiculosa</name>
    <dbReference type="NCBI Taxonomy" id="101127"/>
    <lineage>
        <taxon>Eukaryota</taxon>
        <taxon>Fungi</taxon>
        <taxon>Fungi incertae sedis</taxon>
        <taxon>Mucoromycota</taxon>
        <taxon>Mucoromycotina</taxon>
        <taxon>Mucoromycetes</taxon>
        <taxon>Mucorales</taxon>
        <taxon>Cunninghamellaceae</taxon>
        <taxon>Hesseltinella</taxon>
    </lineage>
</organism>
<feature type="compositionally biased region" description="Low complexity" evidence="1">
    <location>
        <begin position="181"/>
        <end position="191"/>
    </location>
</feature>
<evidence type="ECO:0000256" key="1">
    <source>
        <dbReference type="SAM" id="MobiDB-lite"/>
    </source>
</evidence>
<keyword evidence="5" id="KW-1185">Reference proteome</keyword>
<dbReference type="AlphaFoldDB" id="A0A1X2GLB5"/>
<feature type="chain" id="PRO_5012416980" evidence="3">
    <location>
        <begin position="19"/>
        <end position="220"/>
    </location>
</feature>
<feature type="region of interest" description="Disordered" evidence="1">
    <location>
        <begin position="179"/>
        <end position="220"/>
    </location>
</feature>
<protein>
    <submittedName>
        <fullName evidence="4">Uncharacterized protein</fullName>
    </submittedName>
</protein>
<evidence type="ECO:0000313" key="5">
    <source>
        <dbReference type="Proteomes" id="UP000242146"/>
    </source>
</evidence>
<name>A0A1X2GLB5_9FUNG</name>
<feature type="transmembrane region" description="Helical" evidence="2">
    <location>
        <begin position="55"/>
        <end position="72"/>
    </location>
</feature>
<accession>A0A1X2GLB5</accession>
<feature type="transmembrane region" description="Helical" evidence="2">
    <location>
        <begin position="25"/>
        <end position="43"/>
    </location>
</feature>
<keyword evidence="2" id="KW-0812">Transmembrane</keyword>
<feature type="compositionally biased region" description="Basic and acidic residues" evidence="1">
    <location>
        <begin position="210"/>
        <end position="220"/>
    </location>
</feature>
<keyword evidence="3" id="KW-0732">Signal</keyword>
<dbReference type="EMBL" id="MCGT01000010">
    <property type="protein sequence ID" value="ORX56402.1"/>
    <property type="molecule type" value="Genomic_DNA"/>
</dbReference>
<comment type="caution">
    <text evidence="4">The sequence shown here is derived from an EMBL/GenBank/DDBJ whole genome shotgun (WGS) entry which is preliminary data.</text>
</comment>
<evidence type="ECO:0000256" key="3">
    <source>
        <dbReference type="SAM" id="SignalP"/>
    </source>
</evidence>
<evidence type="ECO:0000256" key="2">
    <source>
        <dbReference type="SAM" id="Phobius"/>
    </source>
</evidence>
<dbReference type="STRING" id="101127.A0A1X2GLB5"/>
<evidence type="ECO:0000313" key="4">
    <source>
        <dbReference type="EMBL" id="ORX56402.1"/>
    </source>
</evidence>
<reference evidence="4 5" key="1">
    <citation type="submission" date="2016-07" db="EMBL/GenBank/DDBJ databases">
        <title>Pervasive Adenine N6-methylation of Active Genes in Fungi.</title>
        <authorList>
            <consortium name="DOE Joint Genome Institute"/>
            <person name="Mondo S.J."/>
            <person name="Dannebaum R.O."/>
            <person name="Kuo R.C."/>
            <person name="Labutti K."/>
            <person name="Haridas S."/>
            <person name="Kuo A."/>
            <person name="Salamov A."/>
            <person name="Ahrendt S.R."/>
            <person name="Lipzen A."/>
            <person name="Sullivan W."/>
            <person name="Andreopoulos W.B."/>
            <person name="Clum A."/>
            <person name="Lindquist E."/>
            <person name="Daum C."/>
            <person name="Ramamoorthy G.K."/>
            <person name="Gryganskyi A."/>
            <person name="Culley D."/>
            <person name="Magnuson J.K."/>
            <person name="James T.Y."/>
            <person name="O'Malley M.A."/>
            <person name="Stajich J.E."/>
            <person name="Spatafora J.W."/>
            <person name="Visel A."/>
            <person name="Grigoriev I.V."/>
        </authorList>
    </citation>
    <scope>NUCLEOTIDE SEQUENCE [LARGE SCALE GENOMIC DNA]</scope>
    <source>
        <strain evidence="4 5">NRRL 3301</strain>
    </source>
</reference>
<keyword evidence="2" id="KW-1133">Transmembrane helix</keyword>
<dbReference type="Proteomes" id="UP000242146">
    <property type="component" value="Unassembled WGS sequence"/>
</dbReference>
<proteinExistence type="predicted"/>